<comment type="caution">
    <text evidence="6">The sequence shown here is derived from an EMBL/GenBank/DDBJ whole genome shotgun (WGS) entry which is preliminary data.</text>
</comment>
<dbReference type="PANTHER" id="PTHR30469:SF15">
    <property type="entry name" value="HLYD FAMILY OF SECRETION PROTEINS"/>
    <property type="match status" value="1"/>
</dbReference>
<name>A0A2N5ZIP7_MUIH1</name>
<evidence type="ECO:0000256" key="2">
    <source>
        <dbReference type="SAM" id="Coils"/>
    </source>
</evidence>
<dbReference type="GO" id="GO:0015562">
    <property type="term" value="F:efflux transmembrane transporter activity"/>
    <property type="evidence" value="ECO:0007669"/>
    <property type="project" value="TreeGrafter"/>
</dbReference>
<dbReference type="Gene3D" id="1.10.287.470">
    <property type="entry name" value="Helix hairpin bin"/>
    <property type="match status" value="1"/>
</dbReference>
<dbReference type="Pfam" id="PF25954">
    <property type="entry name" value="Beta-barrel_RND_2"/>
    <property type="match status" value="1"/>
</dbReference>
<evidence type="ECO:0000259" key="4">
    <source>
        <dbReference type="Pfam" id="PF25954"/>
    </source>
</evidence>
<accession>A0A2N5ZIP7</accession>
<comment type="similarity">
    <text evidence="1">Belongs to the membrane fusion protein (MFP) (TC 8.A.1) family.</text>
</comment>
<dbReference type="EMBL" id="PKTG01000058">
    <property type="protein sequence ID" value="PLX18580.1"/>
    <property type="molecule type" value="Genomic_DNA"/>
</dbReference>
<dbReference type="Gene3D" id="2.40.50.100">
    <property type="match status" value="1"/>
</dbReference>
<dbReference type="Gene3D" id="2.40.420.20">
    <property type="match status" value="1"/>
</dbReference>
<dbReference type="InterPro" id="IPR006143">
    <property type="entry name" value="RND_pump_MFP"/>
</dbReference>
<dbReference type="Proteomes" id="UP000234857">
    <property type="component" value="Unassembled WGS sequence"/>
</dbReference>
<feature type="transmembrane region" description="Helical" evidence="3">
    <location>
        <begin position="6"/>
        <end position="22"/>
    </location>
</feature>
<dbReference type="Gene3D" id="2.40.30.170">
    <property type="match status" value="1"/>
</dbReference>
<evidence type="ECO:0000256" key="3">
    <source>
        <dbReference type="SAM" id="Phobius"/>
    </source>
</evidence>
<feature type="domain" description="YknX-like C-terminal permuted SH3-like" evidence="5">
    <location>
        <begin position="280"/>
        <end position="348"/>
    </location>
</feature>
<dbReference type="AlphaFoldDB" id="A0A2N5ZIP7"/>
<dbReference type="GO" id="GO:1990281">
    <property type="term" value="C:efflux pump complex"/>
    <property type="evidence" value="ECO:0007669"/>
    <property type="project" value="TreeGrafter"/>
</dbReference>
<evidence type="ECO:0000259" key="5">
    <source>
        <dbReference type="Pfam" id="PF25989"/>
    </source>
</evidence>
<evidence type="ECO:0000313" key="6">
    <source>
        <dbReference type="EMBL" id="PLX18580.1"/>
    </source>
</evidence>
<keyword evidence="3" id="KW-0472">Membrane</keyword>
<protein>
    <submittedName>
        <fullName evidence="6">Efflux RND transporter periplasmic adaptor subunit</fullName>
    </submittedName>
</protein>
<organism evidence="6 7">
    <name type="scientific">Muiribacterium halophilum</name>
    <dbReference type="NCBI Taxonomy" id="2053465"/>
    <lineage>
        <taxon>Bacteria</taxon>
        <taxon>Candidatus Muiribacteriota</taxon>
        <taxon>Candidatus Muiribacteriia</taxon>
        <taxon>Candidatus Muiribacteriales</taxon>
        <taxon>Candidatus Muiribacteriaceae</taxon>
        <taxon>Candidatus Muiribacterium</taxon>
    </lineage>
</organism>
<reference evidence="6 7" key="1">
    <citation type="submission" date="2017-11" db="EMBL/GenBank/DDBJ databases">
        <title>Genome-resolved metagenomics identifies genetic mobility, metabolic interactions, and unexpected diversity in perchlorate-reducing communities.</title>
        <authorList>
            <person name="Barnum T.P."/>
            <person name="Figueroa I.A."/>
            <person name="Carlstrom C.I."/>
            <person name="Lucas L.N."/>
            <person name="Engelbrektson A.L."/>
            <person name="Coates J.D."/>
        </authorList>
    </citation>
    <scope>NUCLEOTIDE SEQUENCE [LARGE SCALE GENOMIC DNA]</scope>
    <source>
        <strain evidence="6">BM706</strain>
    </source>
</reference>
<dbReference type="NCBIfam" id="TIGR01730">
    <property type="entry name" value="RND_mfp"/>
    <property type="match status" value="1"/>
</dbReference>
<feature type="domain" description="CusB-like beta-barrel" evidence="4">
    <location>
        <begin position="204"/>
        <end position="272"/>
    </location>
</feature>
<feature type="coiled-coil region" evidence="2">
    <location>
        <begin position="101"/>
        <end position="166"/>
    </location>
</feature>
<gene>
    <name evidence="6" type="ORF">C0601_04255</name>
</gene>
<dbReference type="InterPro" id="IPR058637">
    <property type="entry name" value="YknX-like_C"/>
</dbReference>
<evidence type="ECO:0000313" key="7">
    <source>
        <dbReference type="Proteomes" id="UP000234857"/>
    </source>
</evidence>
<proteinExistence type="inferred from homology"/>
<keyword evidence="3" id="KW-0812">Transmembrane</keyword>
<keyword evidence="3" id="KW-1133">Transmembrane helix</keyword>
<dbReference type="InterPro" id="IPR058792">
    <property type="entry name" value="Beta-barrel_RND_2"/>
</dbReference>
<evidence type="ECO:0000256" key="1">
    <source>
        <dbReference type="ARBA" id="ARBA00009477"/>
    </source>
</evidence>
<dbReference type="PANTHER" id="PTHR30469">
    <property type="entry name" value="MULTIDRUG RESISTANCE PROTEIN MDTA"/>
    <property type="match status" value="1"/>
</dbReference>
<dbReference type="Pfam" id="PF25989">
    <property type="entry name" value="YknX_C"/>
    <property type="match status" value="1"/>
</dbReference>
<dbReference type="SUPFAM" id="SSF111369">
    <property type="entry name" value="HlyD-like secretion proteins"/>
    <property type="match status" value="1"/>
</dbReference>
<sequence length="358" mass="40427">MKNKNIIFILILVIMFIAFYNIQISNKKNNETTQKKAPVPVVSALKIKSSSIKNTIRITGSVEPYHTARLATPAEGPIIRINVREGDSVKKDQPLIIIGRKQGTLALIESLEEELKKESENLQRTTQLVKSRAIPQERLDQAKSSYEKVNAQLIKARETAEDYTIKAPWDGIISDLPIREGEFVAPRQAVVEMYDPDTLIIRSTVAEKYSSLVSKDMKLRLTLDAFEGKELSGKIKRVYPYLDSRLRTRPIEIILDTKEQLLPGMLARIDLTIEKKDNIIKIPVSAIKKDKSGNDLVFVIKDKKTAVRKIKTGIIENNNIEVISGLKENDIIITKGNENLKENIQVKVSDSTQGRKTR</sequence>
<keyword evidence="2" id="KW-0175">Coiled coil</keyword>